<feature type="compositionally biased region" description="Polar residues" evidence="1">
    <location>
        <begin position="735"/>
        <end position="757"/>
    </location>
</feature>
<feature type="compositionally biased region" description="Low complexity" evidence="1">
    <location>
        <begin position="1144"/>
        <end position="1174"/>
    </location>
</feature>
<organism evidence="2 3">
    <name type="scientific">Vitrella brassicaformis (strain CCMP3155)</name>
    <dbReference type="NCBI Taxonomy" id="1169540"/>
    <lineage>
        <taxon>Eukaryota</taxon>
        <taxon>Sar</taxon>
        <taxon>Alveolata</taxon>
        <taxon>Colpodellida</taxon>
        <taxon>Vitrellaceae</taxon>
        <taxon>Vitrella</taxon>
    </lineage>
</organism>
<feature type="compositionally biased region" description="Low complexity" evidence="1">
    <location>
        <begin position="72"/>
        <end position="86"/>
    </location>
</feature>
<gene>
    <name evidence="2" type="ORF">Vbra_6704</name>
</gene>
<feature type="compositionally biased region" description="Low complexity" evidence="1">
    <location>
        <begin position="832"/>
        <end position="842"/>
    </location>
</feature>
<dbReference type="Proteomes" id="UP000041254">
    <property type="component" value="Unassembled WGS sequence"/>
</dbReference>
<feature type="compositionally biased region" description="Low complexity" evidence="1">
    <location>
        <begin position="39"/>
        <end position="52"/>
    </location>
</feature>
<feature type="region of interest" description="Disordered" evidence="1">
    <location>
        <begin position="1310"/>
        <end position="1402"/>
    </location>
</feature>
<feature type="compositionally biased region" description="Low complexity" evidence="1">
    <location>
        <begin position="549"/>
        <end position="563"/>
    </location>
</feature>
<feature type="compositionally biased region" description="Low complexity" evidence="1">
    <location>
        <begin position="1370"/>
        <end position="1384"/>
    </location>
</feature>
<keyword evidence="3" id="KW-1185">Reference proteome</keyword>
<feature type="compositionally biased region" description="Low complexity" evidence="1">
    <location>
        <begin position="1310"/>
        <end position="1341"/>
    </location>
</feature>
<feature type="compositionally biased region" description="Pro residues" evidence="1">
    <location>
        <begin position="62"/>
        <end position="71"/>
    </location>
</feature>
<dbReference type="OMA" id="ERWCERD"/>
<reference evidence="2 3" key="1">
    <citation type="submission" date="2014-11" db="EMBL/GenBank/DDBJ databases">
        <authorList>
            <person name="Zhu J."/>
            <person name="Qi W."/>
            <person name="Song R."/>
        </authorList>
    </citation>
    <scope>NUCLEOTIDE SEQUENCE [LARGE SCALE GENOMIC DNA]</scope>
</reference>
<evidence type="ECO:0000313" key="2">
    <source>
        <dbReference type="EMBL" id="CEL91950.1"/>
    </source>
</evidence>
<name>A0A0G4E8W7_VITBC</name>
<feature type="region of interest" description="Disordered" evidence="1">
    <location>
        <begin position="787"/>
        <end position="922"/>
    </location>
</feature>
<proteinExistence type="predicted"/>
<feature type="region of interest" description="Disordered" evidence="1">
    <location>
        <begin position="226"/>
        <end position="263"/>
    </location>
</feature>
<feature type="compositionally biased region" description="Polar residues" evidence="1">
    <location>
        <begin position="90"/>
        <end position="105"/>
    </location>
</feature>
<dbReference type="InParanoid" id="A0A0G4E8W7"/>
<protein>
    <submittedName>
        <fullName evidence="2">Uncharacterized protein</fullName>
    </submittedName>
</protein>
<feature type="region of interest" description="Disordered" evidence="1">
    <location>
        <begin position="1"/>
        <end position="150"/>
    </location>
</feature>
<dbReference type="STRING" id="1169540.A0A0G4E8W7"/>
<feature type="region of interest" description="Disordered" evidence="1">
    <location>
        <begin position="1144"/>
        <end position="1179"/>
    </location>
</feature>
<feature type="region of interest" description="Disordered" evidence="1">
    <location>
        <begin position="485"/>
        <end position="591"/>
    </location>
</feature>
<evidence type="ECO:0000313" key="3">
    <source>
        <dbReference type="Proteomes" id="UP000041254"/>
    </source>
</evidence>
<feature type="compositionally biased region" description="Basic and acidic residues" evidence="1">
    <location>
        <begin position="1"/>
        <end position="12"/>
    </location>
</feature>
<feature type="compositionally biased region" description="Pro residues" evidence="1">
    <location>
        <begin position="564"/>
        <end position="578"/>
    </location>
</feature>
<feature type="compositionally biased region" description="Pro residues" evidence="1">
    <location>
        <begin position="370"/>
        <end position="383"/>
    </location>
</feature>
<sequence length="1402" mass="141638">MDPSERFIDPRYADPFFREGPTSSGSSRPAPAPMDEDTSQNNTSVSMSTTTNGPYPHLDEPLPNPNRPSSPPAAAAAAAASGSRPLLNQLPDSSWKASLMDTSIYETHGPPAPLHDDYDDQPAQLQGYEWEDREGGGAPERPQGLFSPSNLVNSARGVVAGAIGMGKSAWNRLSGGSSAKEETGDELMMDSHRPLEMPRNAYEPLNYGPPSGAPEAAAAAAAASATSSGWPGSSGQGMGLLNGTEQSSRQEPAAGLGIGTSTSPHILELPRPYRRRTSRVTRYVYEHLWRGRDVPKYTYKYDMRTGERWCERDPNWPLTRNEGPQRYLDQQRLRVHIEAYRAGLPRPAIPDGLLGCSKSIQTDVQIPPSDILPPGHPLAPPTPLISSNPSRRTSKESGPAASVSSPAAAAAAAAGGGYSYSSSLTSGQSSGMGYHRPPYAAAAEVIPNGVGTAAGIGMGGSGGAGVLSPDPLAIKGSGRRGHSLGLFSGLRADQGGLGGLEKRAMADRPTDEEDDRRKQSRHTTDVTDSVFARIGTPDFGRDRVDEEPPAAAAAAAAAAGPGASEPPPWRPGMTPVPRPIDGFIGSTHSRTQGLSTMELMRRHGRSRRFNNDNALDYLYKKRRELEARARQEREKREKEVEEARRKEAEEIRRRIIQEEARKAEESRQRPPPLGMSHTDPHLASPTAHSPDDDRPSPPTPTFGSSPTRPLSQDSSPAEPPPAAAAAAAAAARVVQQPSVEPQPSLFTTSPPGSQQQHVFIAPPSGGGMALFHMNKTGEGSLFATGAAAASDSDQMVDAANDKKRRAEGAAHEAGRATKEKKPDTGVAPRPLPTLLPTFGTTTEVQQQREGGNEEAAGARPATGGAFPGLRPGEPGQGVAAAAAAAAGGDQKDPSISVSTGAAAAPAQAPAPAPAPTAPAQDAGGVPWWLANVGKPNMVGVDEGEGVFADDDQEEAQDGQPRANGVPAAAAAADEGPLLTSNGTALPYTPLLGTGSLFGTYSTLSSMTSDSALPSTSGGALFAGATFGSVNGTTTAAPEDVRANGLPARNDLPLSSLLGPSSSVNIFATPPPNAGAAEATSSLFTFGGTAAAPSTGAAPSAASDAAKPRVSVFNRLSEGQAPAVTLTPASTASLFATTAPAATTAQTQPGAGGLFAPATAPAPSASQSTTTPATSLFAPAKAPSSGTGGGLFGAAVAEAASAAAGAASGSGSLFRGDASTGSLFGGGAGTSSGGSGLFGGGAAAPGTGGSIFGQTAGSLFGGTSGTGAGTSSGGSIFRTSGVAGSSLFGGSSASTGGSLFGGGAFGQQTAGGAAQQSSIFSQPQQPQAPFGSANPFGQPPSGGAFGGGLTQAQVSGSGAASQSAFGGGLGAAAASGTAFSSGALTPAPKQERKKLRVKRPQKG</sequence>
<feature type="compositionally biased region" description="Basic and acidic residues" evidence="1">
    <location>
        <begin position="799"/>
        <end position="823"/>
    </location>
</feature>
<accession>A0A0G4E8W7</accession>
<feature type="compositionally biased region" description="Basic and acidic residues" evidence="1">
    <location>
        <begin position="500"/>
        <end position="509"/>
    </location>
</feature>
<feature type="compositionally biased region" description="Low complexity" evidence="1">
    <location>
        <begin position="1351"/>
        <end position="1363"/>
    </location>
</feature>
<dbReference type="EMBL" id="CDMY01000033">
    <property type="protein sequence ID" value="CEL91950.1"/>
    <property type="molecule type" value="Genomic_DNA"/>
</dbReference>
<feature type="compositionally biased region" description="Basic residues" evidence="1">
    <location>
        <begin position="1390"/>
        <end position="1402"/>
    </location>
</feature>
<feature type="compositionally biased region" description="Basic and acidic residues" evidence="1">
    <location>
        <begin position="627"/>
        <end position="668"/>
    </location>
</feature>
<feature type="region of interest" description="Disordered" evidence="1">
    <location>
        <begin position="364"/>
        <end position="404"/>
    </location>
</feature>
<dbReference type="VEuPathDB" id="CryptoDB:Vbra_6704"/>
<evidence type="ECO:0000256" key="1">
    <source>
        <dbReference type="SAM" id="MobiDB-lite"/>
    </source>
</evidence>
<feature type="region of interest" description="Disordered" evidence="1">
    <location>
        <begin position="627"/>
        <end position="763"/>
    </location>
</feature>